<keyword evidence="1" id="KW-0175">Coiled coil</keyword>
<evidence type="ECO:0000313" key="4">
    <source>
        <dbReference type="Proteomes" id="UP000076765"/>
    </source>
</evidence>
<reference evidence="2 4" key="1">
    <citation type="submission" date="2015-04" db="EMBL/GenBank/DDBJ databases">
        <authorList>
            <person name="Calcutt M.J."/>
            <person name="Foecking M.F."/>
        </authorList>
    </citation>
    <scope>NUCLEOTIDE SEQUENCE [LARGE SCALE GENOMIC DNA]</scope>
    <source>
        <strain evidence="2 4">199/55</strain>
    </source>
</reference>
<dbReference type="SUPFAM" id="SSF58026">
    <property type="entry name" value="Delta-sleep-inducing peptide immunoreactive peptide"/>
    <property type="match status" value="1"/>
</dbReference>
<sequence length="66" mass="7623">MYTTEQYAKLAHQLSEALGDRAAFDRMMQTLRDEKRALESQVEELFSTIAALQVENAKLKQIAKYE</sequence>
<feature type="coiled-coil region" evidence="1">
    <location>
        <begin position="21"/>
        <end position="62"/>
    </location>
</feature>
<dbReference type="KEGG" id="moi:MOVS_01225"/>
<evidence type="ECO:0000313" key="5">
    <source>
        <dbReference type="Proteomes" id="UP000255102"/>
    </source>
</evidence>
<dbReference type="AlphaFoldDB" id="A0A167ZNN0"/>
<dbReference type="Proteomes" id="UP000255102">
    <property type="component" value="Unassembled WGS sequence"/>
</dbReference>
<dbReference type="EMBL" id="CP011158">
    <property type="protein sequence ID" value="ANB90840.1"/>
    <property type="molecule type" value="Genomic_DNA"/>
</dbReference>
<evidence type="ECO:0000313" key="2">
    <source>
        <dbReference type="EMBL" id="ANB90840.1"/>
    </source>
</evidence>
<protein>
    <submittedName>
        <fullName evidence="3">Uncharacterized protein</fullName>
    </submittedName>
</protein>
<keyword evidence="4" id="KW-1185">Reference proteome</keyword>
<reference evidence="3 5" key="2">
    <citation type="submission" date="2018-06" db="EMBL/GenBank/DDBJ databases">
        <authorList>
            <consortium name="Pathogen Informatics"/>
            <person name="Doyle S."/>
        </authorList>
    </citation>
    <scope>NUCLEOTIDE SEQUENCE [LARGE SCALE GENOMIC DNA]</scope>
    <source>
        <strain evidence="3 5">NCTC11227</strain>
    </source>
</reference>
<proteinExistence type="predicted"/>
<evidence type="ECO:0000256" key="1">
    <source>
        <dbReference type="SAM" id="Coils"/>
    </source>
</evidence>
<dbReference type="RefSeq" id="WP_063513424.1">
    <property type="nucleotide sequence ID" value="NZ_CP011158.1"/>
</dbReference>
<accession>A0A167ZNN0</accession>
<organism evidence="3 5">
    <name type="scientific">Moraxella ovis</name>
    <dbReference type="NCBI Taxonomy" id="29433"/>
    <lineage>
        <taxon>Bacteria</taxon>
        <taxon>Pseudomonadati</taxon>
        <taxon>Pseudomonadota</taxon>
        <taxon>Gammaproteobacteria</taxon>
        <taxon>Moraxellales</taxon>
        <taxon>Moraxellaceae</taxon>
        <taxon>Moraxella</taxon>
    </lineage>
</organism>
<name>A0A167ZNN0_9GAMM</name>
<gene>
    <name evidence="2" type="ORF">MOVS_01225</name>
    <name evidence="3" type="ORF">NCTC11227_00253</name>
</gene>
<dbReference type="Proteomes" id="UP000076765">
    <property type="component" value="Chromosome"/>
</dbReference>
<evidence type="ECO:0000313" key="3">
    <source>
        <dbReference type="EMBL" id="STY86276.1"/>
    </source>
</evidence>
<dbReference type="EMBL" id="UGPW01000001">
    <property type="protein sequence ID" value="STY86276.1"/>
    <property type="molecule type" value="Genomic_DNA"/>
</dbReference>